<gene>
    <name evidence="2" type="ORF">LSALG_LOCUS17373</name>
</gene>
<proteinExistence type="predicted"/>
<dbReference type="EMBL" id="OX465079">
    <property type="protein sequence ID" value="CAI9277447.1"/>
    <property type="molecule type" value="Genomic_DNA"/>
</dbReference>
<protein>
    <submittedName>
        <fullName evidence="2">Uncharacterized protein</fullName>
    </submittedName>
</protein>
<evidence type="ECO:0000313" key="2">
    <source>
        <dbReference type="EMBL" id="CAI9277447.1"/>
    </source>
</evidence>
<keyword evidence="3" id="KW-1185">Reference proteome</keyword>
<organism evidence="2 3">
    <name type="scientific">Lactuca saligna</name>
    <name type="common">Willowleaf lettuce</name>
    <dbReference type="NCBI Taxonomy" id="75948"/>
    <lineage>
        <taxon>Eukaryota</taxon>
        <taxon>Viridiplantae</taxon>
        <taxon>Streptophyta</taxon>
        <taxon>Embryophyta</taxon>
        <taxon>Tracheophyta</taxon>
        <taxon>Spermatophyta</taxon>
        <taxon>Magnoliopsida</taxon>
        <taxon>eudicotyledons</taxon>
        <taxon>Gunneridae</taxon>
        <taxon>Pentapetalae</taxon>
        <taxon>asterids</taxon>
        <taxon>campanulids</taxon>
        <taxon>Asterales</taxon>
        <taxon>Asteraceae</taxon>
        <taxon>Cichorioideae</taxon>
        <taxon>Cichorieae</taxon>
        <taxon>Lactucinae</taxon>
        <taxon>Lactuca</taxon>
    </lineage>
</organism>
<evidence type="ECO:0000256" key="1">
    <source>
        <dbReference type="SAM" id="Phobius"/>
    </source>
</evidence>
<dbReference type="AlphaFoldDB" id="A0AA35YPB0"/>
<keyword evidence="1" id="KW-0812">Transmembrane</keyword>
<name>A0AA35YPB0_LACSI</name>
<feature type="transmembrane region" description="Helical" evidence="1">
    <location>
        <begin position="27"/>
        <end position="48"/>
    </location>
</feature>
<feature type="transmembrane region" description="Helical" evidence="1">
    <location>
        <begin position="151"/>
        <end position="174"/>
    </location>
</feature>
<feature type="transmembrane region" description="Helical" evidence="1">
    <location>
        <begin position="112"/>
        <end position="131"/>
    </location>
</feature>
<accession>A0AA35YPB0</accession>
<keyword evidence="1" id="KW-0472">Membrane</keyword>
<feature type="transmembrane region" description="Helical" evidence="1">
    <location>
        <begin position="55"/>
        <end position="81"/>
    </location>
</feature>
<evidence type="ECO:0000313" key="3">
    <source>
        <dbReference type="Proteomes" id="UP001177003"/>
    </source>
</evidence>
<sequence>MYLGLLSLASIDYLALATIGTRCNPAIDYVAFLAVGIRSLASIGYVAYTIIDVRYVVSIGCMVVTAINVWSVVSIGCMIVAAIDVRYVASIGSLAHAAIGFRSLASVPILPLLSHSLMPQYVFFTCTLVLWNDFLTRPCIMSCAMTSTTYSYFWFLTLIGNTIGIFWSIGLTYFHHRRVNSNKVIRNLPISRF</sequence>
<keyword evidence="1" id="KW-1133">Transmembrane helix</keyword>
<dbReference type="Proteomes" id="UP001177003">
    <property type="component" value="Chromosome 3"/>
</dbReference>
<reference evidence="2" key="1">
    <citation type="submission" date="2023-04" db="EMBL/GenBank/DDBJ databases">
        <authorList>
            <person name="Vijverberg K."/>
            <person name="Xiong W."/>
            <person name="Schranz E."/>
        </authorList>
    </citation>
    <scope>NUCLEOTIDE SEQUENCE</scope>
</reference>